<dbReference type="AlphaFoldDB" id="A0A0Q3WY94"/>
<comment type="caution">
    <text evidence="5">The sequence shown here is derived from an EMBL/GenBank/DDBJ whole genome shotgun (WGS) entry which is preliminary data.</text>
</comment>
<dbReference type="PANTHER" id="PTHR43523:SF6">
    <property type="entry name" value="GLYCOGEN BIOSYNTHESIS PROTEIN GLGD"/>
    <property type="match status" value="1"/>
</dbReference>
<accession>A0A0Q3WY94</accession>
<evidence type="ECO:0000256" key="2">
    <source>
        <dbReference type="ARBA" id="ARBA00023056"/>
    </source>
</evidence>
<feature type="domain" description="Nucleotidyl transferase" evidence="3">
    <location>
        <begin position="18"/>
        <end position="153"/>
    </location>
</feature>
<dbReference type="InterPro" id="IPR011004">
    <property type="entry name" value="Trimer_LpxA-like_sf"/>
</dbReference>
<dbReference type="Pfam" id="PF24894">
    <property type="entry name" value="Hexapep_GlmU"/>
    <property type="match status" value="1"/>
</dbReference>
<dbReference type="CDD" id="cd02508">
    <property type="entry name" value="ADP_Glucose_PP"/>
    <property type="match status" value="1"/>
</dbReference>
<dbReference type="InterPro" id="IPR011831">
    <property type="entry name" value="ADP-Glc_PPase"/>
</dbReference>
<dbReference type="PANTHER" id="PTHR43523">
    <property type="entry name" value="GLUCOSE-1-PHOSPHATE ADENYLYLTRANSFERASE-RELATED"/>
    <property type="match status" value="1"/>
</dbReference>
<keyword evidence="2" id="KW-0320">Glycogen biosynthesis</keyword>
<protein>
    <submittedName>
        <fullName evidence="5">Glucose-1-phosphate adenylyltransferase</fullName>
    </submittedName>
</protein>
<dbReference type="InterPro" id="IPR005835">
    <property type="entry name" value="NTP_transferase_dom"/>
</dbReference>
<dbReference type="InterPro" id="IPR011832">
    <property type="entry name" value="GlgDAde_trans"/>
</dbReference>
<dbReference type="Gene3D" id="2.160.10.10">
    <property type="entry name" value="Hexapeptide repeat proteins"/>
    <property type="match status" value="1"/>
</dbReference>
<sequence length="369" mass="42039">MLDSVVGIINLINEKNFLKELTYNRCLASVPFAGRYRLIDFTLSNFIHAGVKSVAVFTKEKYRSVMDHLGSGKEWDLDRRTGGLFILPPIHPEKEIKGDLQQFQDHIEFFQRSAADTVIITPGHQVCKMDFTEIIREHRNKKADITVVYKKYDGTPVQKPMYHRCSIDKTGVISDIDLYTFPRHGQDICLETYIINKYILIDLIKKCTENDEYDFLKDIVKANLNKLMITGYEFVGSLPFIHSIESFHDSNMAFLNRDIASSFFRDNWAVYTKIKHEAPAKYSASSCVSNSLIANGCEIEGTVENSIIFRGVKVKKGAVVKNSIIMQKGEIEEGAFVDNVISDKQAKITKDRVVTGDHRPRVIKKAEII</sequence>
<dbReference type="STRING" id="157838.AN964_10620"/>
<reference evidence="5 6" key="1">
    <citation type="submission" date="2015-09" db="EMBL/GenBank/DDBJ databases">
        <title>Genome sequencing project for genomic taxonomy and phylogenomics of Bacillus-like bacteria.</title>
        <authorList>
            <person name="Liu B."/>
            <person name="Wang J."/>
            <person name="Zhu Y."/>
            <person name="Liu G."/>
            <person name="Chen Q."/>
            <person name="Chen Z."/>
            <person name="Lan J."/>
            <person name="Che J."/>
            <person name="Ge C."/>
            <person name="Shi H."/>
            <person name="Pan Z."/>
            <person name="Liu X."/>
        </authorList>
    </citation>
    <scope>NUCLEOTIDE SEQUENCE [LARGE SCALE GENOMIC DNA]</scope>
    <source>
        <strain evidence="5 6">LMG 18435</strain>
    </source>
</reference>
<dbReference type="SUPFAM" id="SSF51161">
    <property type="entry name" value="Trimeric LpxA-like enzymes"/>
    <property type="match status" value="1"/>
</dbReference>
<keyword evidence="6" id="KW-1185">Reference proteome</keyword>
<dbReference type="NCBIfam" id="TIGR02092">
    <property type="entry name" value="glgD"/>
    <property type="match status" value="1"/>
</dbReference>
<dbReference type="GO" id="GO:0008878">
    <property type="term" value="F:glucose-1-phosphate adenylyltransferase activity"/>
    <property type="evidence" value="ECO:0007669"/>
    <property type="project" value="InterPro"/>
</dbReference>
<keyword evidence="5" id="KW-0808">Transferase</keyword>
<keyword evidence="5" id="KW-0548">Nucleotidyltransferase</keyword>
<dbReference type="Gene3D" id="3.90.550.10">
    <property type="entry name" value="Spore Coat Polysaccharide Biosynthesis Protein SpsA, Chain A"/>
    <property type="match status" value="1"/>
</dbReference>
<proteinExistence type="inferred from homology"/>
<dbReference type="InterPro" id="IPR029044">
    <property type="entry name" value="Nucleotide-diphossugar_trans"/>
</dbReference>
<dbReference type="Pfam" id="PF00483">
    <property type="entry name" value="NTP_transferase"/>
    <property type="match status" value="1"/>
</dbReference>
<evidence type="ECO:0000259" key="3">
    <source>
        <dbReference type="Pfam" id="PF00483"/>
    </source>
</evidence>
<name>A0A0Q3WY94_9BACI</name>
<dbReference type="PATRIC" id="fig|157838.3.peg.2336"/>
<feature type="domain" description="Glucose-1-phosphate adenylyltransferase/Bifunctional protein GlmU-like C-terminal hexapeptide" evidence="4">
    <location>
        <begin position="285"/>
        <end position="358"/>
    </location>
</feature>
<evidence type="ECO:0000259" key="4">
    <source>
        <dbReference type="Pfam" id="PF24894"/>
    </source>
</evidence>
<dbReference type="InterPro" id="IPR056818">
    <property type="entry name" value="GlmU/GlgC-like_hexapep"/>
</dbReference>
<dbReference type="Proteomes" id="UP000051888">
    <property type="component" value="Unassembled WGS sequence"/>
</dbReference>
<organism evidence="5 6">
    <name type="scientific">Heyndrickxia shackletonii</name>
    <dbReference type="NCBI Taxonomy" id="157838"/>
    <lineage>
        <taxon>Bacteria</taxon>
        <taxon>Bacillati</taxon>
        <taxon>Bacillota</taxon>
        <taxon>Bacilli</taxon>
        <taxon>Bacillales</taxon>
        <taxon>Bacillaceae</taxon>
        <taxon>Heyndrickxia</taxon>
    </lineage>
</organism>
<evidence type="ECO:0000313" key="5">
    <source>
        <dbReference type="EMBL" id="KQL53907.1"/>
    </source>
</evidence>
<evidence type="ECO:0000313" key="6">
    <source>
        <dbReference type="Proteomes" id="UP000051888"/>
    </source>
</evidence>
<gene>
    <name evidence="5" type="ORF">AN964_10620</name>
</gene>
<evidence type="ECO:0000256" key="1">
    <source>
        <dbReference type="ARBA" id="ARBA00010443"/>
    </source>
</evidence>
<dbReference type="GO" id="GO:0005978">
    <property type="term" value="P:glycogen biosynthetic process"/>
    <property type="evidence" value="ECO:0007669"/>
    <property type="project" value="UniProtKB-KW"/>
</dbReference>
<dbReference type="EMBL" id="LJJC01000004">
    <property type="protein sequence ID" value="KQL53907.1"/>
    <property type="molecule type" value="Genomic_DNA"/>
</dbReference>
<dbReference type="SUPFAM" id="SSF53448">
    <property type="entry name" value="Nucleotide-diphospho-sugar transferases"/>
    <property type="match status" value="1"/>
</dbReference>
<comment type="similarity">
    <text evidence="1">Belongs to the bacterial/plant glucose-1-phosphate adenylyltransferase family.</text>
</comment>